<dbReference type="PATRIC" id="fig|1502.174.peg.942"/>
<keyword evidence="1" id="KW-1133">Transmembrane helix</keyword>
<evidence type="ECO:0000313" key="3">
    <source>
        <dbReference type="Proteomes" id="UP000070646"/>
    </source>
</evidence>
<dbReference type="AlphaFoldDB" id="A0A133NAE6"/>
<evidence type="ECO:0000256" key="1">
    <source>
        <dbReference type="SAM" id="Phobius"/>
    </source>
</evidence>
<gene>
    <name evidence="2" type="ORF">HMPREF3222_00928</name>
</gene>
<name>A0A133NAE6_CLOPF</name>
<protein>
    <submittedName>
        <fullName evidence="2">Uncharacterized protein</fullName>
    </submittedName>
</protein>
<dbReference type="EMBL" id="LRPU01000044">
    <property type="protein sequence ID" value="KXA13268.1"/>
    <property type="molecule type" value="Genomic_DNA"/>
</dbReference>
<dbReference type="Proteomes" id="UP000070646">
    <property type="component" value="Unassembled WGS sequence"/>
</dbReference>
<accession>A0A133NAE6</accession>
<reference evidence="2 3" key="1">
    <citation type="submission" date="2016-01" db="EMBL/GenBank/DDBJ databases">
        <authorList>
            <person name="Oliw E.H."/>
        </authorList>
    </citation>
    <scope>NUCLEOTIDE SEQUENCE [LARGE SCALE GENOMIC DNA]</scope>
    <source>
        <strain evidence="2 3">MJR7757A</strain>
    </source>
</reference>
<feature type="transmembrane region" description="Helical" evidence="1">
    <location>
        <begin position="56"/>
        <end position="83"/>
    </location>
</feature>
<organism evidence="2 3">
    <name type="scientific">Clostridium perfringens</name>
    <dbReference type="NCBI Taxonomy" id="1502"/>
    <lineage>
        <taxon>Bacteria</taxon>
        <taxon>Bacillati</taxon>
        <taxon>Bacillota</taxon>
        <taxon>Clostridia</taxon>
        <taxon>Eubacteriales</taxon>
        <taxon>Clostridiaceae</taxon>
        <taxon>Clostridium</taxon>
    </lineage>
</organism>
<dbReference type="RefSeq" id="WP_060794961.1">
    <property type="nucleotide sequence ID" value="NZ_KQ956190.1"/>
</dbReference>
<keyword evidence="1" id="KW-0472">Membrane</keyword>
<keyword evidence="1" id="KW-0812">Transmembrane</keyword>
<evidence type="ECO:0000313" key="2">
    <source>
        <dbReference type="EMBL" id="KXA13268.1"/>
    </source>
</evidence>
<feature type="transmembrane region" description="Helical" evidence="1">
    <location>
        <begin position="12"/>
        <end position="36"/>
    </location>
</feature>
<comment type="caution">
    <text evidence="2">The sequence shown here is derived from an EMBL/GenBank/DDBJ whole genome shotgun (WGS) entry which is preliminary data.</text>
</comment>
<sequence>MREKRKFIKTKIFSVFCMILFLYLGVWKLAISGGIIPIATAFDMGTLTATLVAWRVLSIILGLVIAYFGFMFGLALLLAVLGINLKNKKGRWF</sequence>
<proteinExistence type="predicted"/>